<protein>
    <submittedName>
        <fullName evidence="1">Uncharacterized protein</fullName>
    </submittedName>
</protein>
<keyword evidence="2" id="KW-1185">Reference proteome</keyword>
<dbReference type="RefSeq" id="WP_345302731.1">
    <property type="nucleotide sequence ID" value="NZ_BAABJE010000005.1"/>
</dbReference>
<dbReference type="EMBL" id="BAABJE010000005">
    <property type="protein sequence ID" value="GAA4791016.1"/>
    <property type="molecule type" value="Genomic_DNA"/>
</dbReference>
<proteinExistence type="predicted"/>
<evidence type="ECO:0000313" key="1">
    <source>
        <dbReference type="EMBL" id="GAA4791016.1"/>
    </source>
</evidence>
<sequence length="297" mass="33214">MSLTKGNTKWILFLSSSSDAEERHIWDIAFGLLCLEAAGISPKDIVIYVDGKNRNLISQIISNATRHTYEIKDSIIFFDDQKNNSHENMVMFVTGHGSIDGIDASPPITPFLLIKVIKESPKLECAVVYLGQCNAGIFNYVPAGKYKGSWVEHGPEVILVGATNLHNSLSKSTEENFLNGSVIWVANLFLLYIFKWITAPVDVDGDGQKTIIDSYKYAGVMSHGANKEIKISSFVSSLDLHKEWTTAKEEHEKDPSDLTIKLKFEASEQKYVNALDARYTHQECWVLNSIPAQKIEI</sequence>
<accession>A0ABP9B7C2</accession>
<comment type="caution">
    <text evidence="1">The sequence shown here is derived from an EMBL/GenBank/DDBJ whole genome shotgun (WGS) entry which is preliminary data.</text>
</comment>
<organism evidence="1 2">
    <name type="scientific">Lysobacter hankyongensis</name>
    <dbReference type="NCBI Taxonomy" id="1176535"/>
    <lineage>
        <taxon>Bacteria</taxon>
        <taxon>Pseudomonadati</taxon>
        <taxon>Pseudomonadota</taxon>
        <taxon>Gammaproteobacteria</taxon>
        <taxon>Lysobacterales</taxon>
        <taxon>Lysobacteraceae</taxon>
        <taxon>Lysobacter</taxon>
    </lineage>
</organism>
<name>A0ABP9B7C2_9GAMM</name>
<dbReference type="Proteomes" id="UP001499959">
    <property type="component" value="Unassembled WGS sequence"/>
</dbReference>
<reference evidence="2" key="1">
    <citation type="journal article" date="2019" name="Int. J. Syst. Evol. Microbiol.">
        <title>The Global Catalogue of Microorganisms (GCM) 10K type strain sequencing project: providing services to taxonomists for standard genome sequencing and annotation.</title>
        <authorList>
            <consortium name="The Broad Institute Genomics Platform"/>
            <consortium name="The Broad Institute Genome Sequencing Center for Infectious Disease"/>
            <person name="Wu L."/>
            <person name="Ma J."/>
        </authorList>
    </citation>
    <scope>NUCLEOTIDE SEQUENCE [LARGE SCALE GENOMIC DNA]</scope>
    <source>
        <strain evidence="2">JCM 18204</strain>
    </source>
</reference>
<gene>
    <name evidence="1" type="ORF">GCM10023307_15450</name>
</gene>
<evidence type="ECO:0000313" key="2">
    <source>
        <dbReference type="Proteomes" id="UP001499959"/>
    </source>
</evidence>